<evidence type="ECO:0000313" key="1">
    <source>
        <dbReference type="EMBL" id="CAH2272442.1"/>
    </source>
</evidence>
<dbReference type="AlphaFoldDB" id="A0AAD1RIK3"/>
<proteinExistence type="predicted"/>
<dbReference type="EMBL" id="OW240914">
    <property type="protein sequence ID" value="CAH2272442.1"/>
    <property type="molecule type" value="Genomic_DNA"/>
</dbReference>
<keyword evidence="2" id="KW-1185">Reference proteome</keyword>
<accession>A0AAD1RIK3</accession>
<gene>
    <name evidence="1" type="ORF">PECUL_23A034933</name>
</gene>
<sequence>MPRKLVTVVVCAAASPFPGRGSWLLWQCVQQPAYSHAKEAGHCSSVCHVQPISMPKKLVTVAVCAAASPRDFRLFYLLLAGPKRREPAMLPISIYMYCIAEHNITLTHMD</sequence>
<evidence type="ECO:0000313" key="2">
    <source>
        <dbReference type="Proteomes" id="UP001295444"/>
    </source>
</evidence>
<dbReference type="Proteomes" id="UP001295444">
    <property type="component" value="Chromosome 03"/>
</dbReference>
<reference evidence="1" key="1">
    <citation type="submission" date="2022-03" db="EMBL/GenBank/DDBJ databases">
        <authorList>
            <person name="Alioto T."/>
            <person name="Alioto T."/>
            <person name="Gomez Garrido J."/>
        </authorList>
    </citation>
    <scope>NUCLEOTIDE SEQUENCE</scope>
</reference>
<protein>
    <submittedName>
        <fullName evidence="1">Uncharacterized protein</fullName>
    </submittedName>
</protein>
<name>A0AAD1RIK3_PELCU</name>
<organism evidence="1 2">
    <name type="scientific">Pelobates cultripes</name>
    <name type="common">Western spadefoot toad</name>
    <dbReference type="NCBI Taxonomy" id="61616"/>
    <lineage>
        <taxon>Eukaryota</taxon>
        <taxon>Metazoa</taxon>
        <taxon>Chordata</taxon>
        <taxon>Craniata</taxon>
        <taxon>Vertebrata</taxon>
        <taxon>Euteleostomi</taxon>
        <taxon>Amphibia</taxon>
        <taxon>Batrachia</taxon>
        <taxon>Anura</taxon>
        <taxon>Pelobatoidea</taxon>
        <taxon>Pelobatidae</taxon>
        <taxon>Pelobates</taxon>
    </lineage>
</organism>